<sequence>MRAGVQAGDLPIALGEGETGHLPSLSEERSQVSTDEKDQAHDDEANKEGPKEISPVRSPTPDHEERKQNQINKGEYAPEAPSPPGQAQKKGEKLSKARTAPTSTYSLESRTGAGSASDAMDL</sequence>
<evidence type="ECO:0000313" key="5">
    <source>
        <dbReference type="Proteomes" id="UP000569018"/>
    </source>
</evidence>
<feature type="region of interest" description="Disordered" evidence="1">
    <location>
        <begin position="1"/>
        <end position="122"/>
    </location>
</feature>
<protein>
    <submittedName>
        <fullName evidence="2">Uncharacterized protein</fullName>
    </submittedName>
</protein>
<evidence type="ECO:0000313" key="2">
    <source>
        <dbReference type="EMBL" id="GFP19880.1"/>
    </source>
</evidence>
<gene>
    <name evidence="2" type="ORF">HKBW3S03_01384</name>
    <name evidence="3" type="ORF">HKBW3S34_01734</name>
    <name evidence="4" type="ORF">HKBW3S47_01279</name>
</gene>
<dbReference type="Proteomes" id="UP000569018">
    <property type="component" value="Unassembled WGS sequence"/>
</dbReference>
<feature type="compositionally biased region" description="Polar residues" evidence="1">
    <location>
        <begin position="100"/>
        <end position="114"/>
    </location>
</feature>
<name>A0A6V8NKP5_9ACTN</name>
<reference evidence="5 6" key="1">
    <citation type="journal article" date="2020" name="Front. Microbiol.">
        <title>Single-cell genomics of novel Actinobacteria with the Wood-Ljungdahl pathway discovered in a serpentinizing system.</title>
        <authorList>
            <person name="Merino N."/>
            <person name="Kawai M."/>
            <person name="Boyd E.S."/>
            <person name="Colman D.R."/>
            <person name="McGlynn S.E."/>
            <person name="Nealson K.H."/>
            <person name="Kurokawa K."/>
            <person name="Hongoh Y."/>
        </authorList>
    </citation>
    <scope>NUCLEOTIDE SEQUENCE [LARGE SCALE GENOMIC DNA]</scope>
    <source>
        <strain evidence="2 6">S03</strain>
        <strain evidence="3 7">S34</strain>
        <strain evidence="4 5">S47</strain>
    </source>
</reference>
<keyword evidence="7" id="KW-1185">Reference proteome</keyword>
<evidence type="ECO:0000313" key="7">
    <source>
        <dbReference type="Proteomes" id="UP000588083"/>
    </source>
</evidence>
<proteinExistence type="predicted"/>
<comment type="caution">
    <text evidence="2">The sequence shown here is derived from an EMBL/GenBank/DDBJ whole genome shotgun (WGS) entry which is preliminary data.</text>
</comment>
<evidence type="ECO:0000313" key="4">
    <source>
        <dbReference type="EMBL" id="GFP39581.1"/>
    </source>
</evidence>
<dbReference type="EMBL" id="BLRZ01000107">
    <property type="protein sequence ID" value="GFP30814.1"/>
    <property type="molecule type" value="Genomic_DNA"/>
</dbReference>
<feature type="compositionally biased region" description="Basic and acidic residues" evidence="1">
    <location>
        <begin position="26"/>
        <end position="51"/>
    </location>
</feature>
<accession>A0A6V8NKP5</accession>
<dbReference type="EMBL" id="BLSD01000066">
    <property type="protein sequence ID" value="GFP39581.1"/>
    <property type="molecule type" value="Genomic_DNA"/>
</dbReference>
<dbReference type="Proteomes" id="UP000588083">
    <property type="component" value="Unassembled WGS sequence"/>
</dbReference>
<evidence type="ECO:0000313" key="3">
    <source>
        <dbReference type="EMBL" id="GFP30814.1"/>
    </source>
</evidence>
<dbReference type="AlphaFoldDB" id="A0A6V8NKP5"/>
<organism evidence="2 6">
    <name type="scientific">Candidatus Hakubella thermalkaliphila</name>
    <dbReference type="NCBI Taxonomy" id="2754717"/>
    <lineage>
        <taxon>Bacteria</taxon>
        <taxon>Bacillati</taxon>
        <taxon>Actinomycetota</taxon>
        <taxon>Actinomycetota incertae sedis</taxon>
        <taxon>Candidatus Hakubellales</taxon>
        <taxon>Candidatus Hakubellaceae</taxon>
        <taxon>Candidatus Hakubella</taxon>
    </lineage>
</organism>
<dbReference type="EMBL" id="BLRU01000167">
    <property type="protein sequence ID" value="GFP19880.1"/>
    <property type="molecule type" value="Genomic_DNA"/>
</dbReference>
<evidence type="ECO:0000313" key="6">
    <source>
        <dbReference type="Proteomes" id="UP000574717"/>
    </source>
</evidence>
<dbReference type="Proteomes" id="UP000574717">
    <property type="component" value="Unassembled WGS sequence"/>
</dbReference>
<evidence type="ECO:0000256" key="1">
    <source>
        <dbReference type="SAM" id="MobiDB-lite"/>
    </source>
</evidence>